<gene>
    <name evidence="1" type="primary">lptC</name>
    <name evidence="1" type="ORF">IAC08_06420</name>
</gene>
<dbReference type="EMBL" id="JADIMK010000068">
    <property type="protein sequence ID" value="MBO8456022.1"/>
    <property type="molecule type" value="Genomic_DNA"/>
</dbReference>
<reference evidence="1" key="2">
    <citation type="journal article" date="2021" name="PeerJ">
        <title>Extensive microbial diversity within the chicken gut microbiome revealed by metagenomics and culture.</title>
        <authorList>
            <person name="Gilroy R."/>
            <person name="Ravi A."/>
            <person name="Getino M."/>
            <person name="Pursley I."/>
            <person name="Horton D.L."/>
            <person name="Alikhan N.F."/>
            <person name="Baker D."/>
            <person name="Gharbi K."/>
            <person name="Hall N."/>
            <person name="Watson M."/>
            <person name="Adriaenssens E.M."/>
            <person name="Foster-Nyarko E."/>
            <person name="Jarju S."/>
            <person name="Secka A."/>
            <person name="Antonio M."/>
            <person name="Oren A."/>
            <person name="Chaudhuri R.R."/>
            <person name="La Ragione R."/>
            <person name="Hildebrand F."/>
            <person name="Pallen M.J."/>
        </authorList>
    </citation>
    <scope>NUCLEOTIDE SEQUENCE</scope>
    <source>
        <strain evidence="1">B1-3475</strain>
    </source>
</reference>
<organism evidence="1 2">
    <name type="scientific">Candidatus Cryptobacteroides intestinigallinarum</name>
    <dbReference type="NCBI Taxonomy" id="2840767"/>
    <lineage>
        <taxon>Bacteria</taxon>
        <taxon>Pseudomonadati</taxon>
        <taxon>Bacteroidota</taxon>
        <taxon>Bacteroidia</taxon>
        <taxon>Bacteroidales</taxon>
        <taxon>Candidatus Cryptobacteroides</taxon>
    </lineage>
</organism>
<reference evidence="1" key="1">
    <citation type="submission" date="2020-10" db="EMBL/GenBank/DDBJ databases">
        <authorList>
            <person name="Gilroy R."/>
        </authorList>
    </citation>
    <scope>NUCLEOTIDE SEQUENCE</scope>
    <source>
        <strain evidence="1">B1-3475</strain>
    </source>
</reference>
<dbReference type="Gene3D" id="2.60.450.10">
    <property type="entry name" value="Lipopolysaccharide (LPS) transport protein A like domain"/>
    <property type="match status" value="1"/>
</dbReference>
<dbReference type="Pfam" id="PF06835">
    <property type="entry name" value="LptC"/>
    <property type="match status" value="1"/>
</dbReference>
<protein>
    <submittedName>
        <fullName evidence="1">LPS export ABC transporter periplasmic protein LptC</fullName>
    </submittedName>
</protein>
<evidence type="ECO:0000313" key="1">
    <source>
        <dbReference type="EMBL" id="MBO8456022.1"/>
    </source>
</evidence>
<dbReference type="GO" id="GO:0015221">
    <property type="term" value="F:lipopolysaccharide transmembrane transporter activity"/>
    <property type="evidence" value="ECO:0007669"/>
    <property type="project" value="InterPro"/>
</dbReference>
<dbReference type="NCBIfam" id="TIGR04409">
    <property type="entry name" value="LptC_YrbK"/>
    <property type="match status" value="1"/>
</dbReference>
<dbReference type="InterPro" id="IPR010664">
    <property type="entry name" value="LipoPS_assembly_LptC-rel"/>
</dbReference>
<dbReference type="GO" id="GO:0005886">
    <property type="term" value="C:plasma membrane"/>
    <property type="evidence" value="ECO:0007669"/>
    <property type="project" value="InterPro"/>
</dbReference>
<dbReference type="PROSITE" id="PS51257">
    <property type="entry name" value="PROKAR_LIPOPROTEIN"/>
    <property type="match status" value="1"/>
</dbReference>
<proteinExistence type="predicted"/>
<dbReference type="Proteomes" id="UP000823617">
    <property type="component" value="Unassembled WGS sequence"/>
</dbReference>
<accession>A0A9D9HLI0</accession>
<dbReference type="InterPro" id="IPR026265">
    <property type="entry name" value="LptC"/>
</dbReference>
<evidence type="ECO:0000313" key="2">
    <source>
        <dbReference type="Proteomes" id="UP000823617"/>
    </source>
</evidence>
<name>A0A9D9HLI0_9BACT</name>
<dbReference type="AlphaFoldDB" id="A0A9D9HLI0"/>
<comment type="caution">
    <text evidence="1">The sequence shown here is derived from an EMBL/GenBank/DDBJ whole genome shotgun (WGS) entry which is preliminary data.</text>
</comment>
<sequence>MTRISHIATTAATAFAVAFVVYSCKSNLGVADSIDIDETPVQTVDDMFVVQSENGILQMRMEAKLMERYDRDTMSYELFPEGFAVYGYNEEGLLETEITSDNAKHEKFEDDDRETWQAFGNVVVKNIIKKEVMETDTLYWDRKNGKIYTDCYVRMYSPDGLIQGYGMESDERARNTVILKVFDNFAVVVQDSTETDVDTVNFIGPILKK</sequence>